<keyword evidence="1" id="KW-1133">Transmembrane helix</keyword>
<feature type="transmembrane region" description="Helical" evidence="1">
    <location>
        <begin position="197"/>
        <end position="217"/>
    </location>
</feature>
<dbReference type="InterPro" id="IPR012337">
    <property type="entry name" value="RNaseH-like_sf"/>
</dbReference>
<sequence>RNVQVISANVPTEERSIPIAISTFEYRRIETSQNYLEEKFLTALSSQLPKGIKILEIADRGYGKSVLLKNRLKRRELFIIRGRRDVIVHYEENGKIYHKSIGRLKHSLGKPRRYRGCLYQDRKEIKVDVVVYRERSFKEPWFLLVPAGKEDILSTERVVELYRRRMNIEVTFRDFKSHLGVRGLSLKVRKGERLDRLLGAMVLTYILLLVLGAGEIGKFLRKRIEILRSKARHGTRKTLSVLTISLFAISDTFLLTRDNLINALTECFNCLEREKVFALPSF</sequence>
<dbReference type="Pfam" id="PF01609">
    <property type="entry name" value="DDE_Tnp_1"/>
    <property type="match status" value="1"/>
</dbReference>
<dbReference type="GO" id="GO:0003677">
    <property type="term" value="F:DNA binding"/>
    <property type="evidence" value="ECO:0007669"/>
    <property type="project" value="InterPro"/>
</dbReference>
<dbReference type="PANTHER" id="PTHR35404:SF8">
    <property type="entry name" value="TRANSPOSASE OF TN10"/>
    <property type="match status" value="1"/>
</dbReference>
<protein>
    <recommendedName>
        <fullName evidence="2">Transposase IS4-like domain-containing protein</fullName>
    </recommendedName>
</protein>
<feature type="transmembrane region" description="Helical" evidence="1">
    <location>
        <begin position="238"/>
        <end position="256"/>
    </location>
</feature>
<dbReference type="SUPFAM" id="SSF53098">
    <property type="entry name" value="Ribonuclease H-like"/>
    <property type="match status" value="1"/>
</dbReference>
<proteinExistence type="predicted"/>
<feature type="non-terminal residue" evidence="3">
    <location>
        <position position="1"/>
    </location>
</feature>
<dbReference type="Proteomes" id="UP000316360">
    <property type="component" value="Unassembled WGS sequence"/>
</dbReference>
<evidence type="ECO:0000313" key="4">
    <source>
        <dbReference type="Proteomes" id="UP000316360"/>
    </source>
</evidence>
<gene>
    <name evidence="3" type="ORF">E3J84_04860</name>
</gene>
<reference evidence="3 4" key="1">
    <citation type="submission" date="2019-03" db="EMBL/GenBank/DDBJ databases">
        <title>Metabolic potential of uncultured bacteria and archaea associated with petroleum seepage in deep-sea sediments.</title>
        <authorList>
            <person name="Dong X."/>
            <person name="Hubert C."/>
        </authorList>
    </citation>
    <scope>NUCLEOTIDE SEQUENCE [LARGE SCALE GENOMIC DNA]</scope>
    <source>
        <strain evidence="3">E44_bin7</strain>
    </source>
</reference>
<evidence type="ECO:0000259" key="2">
    <source>
        <dbReference type="Pfam" id="PF01609"/>
    </source>
</evidence>
<name>A0A523RV64_UNCAE</name>
<evidence type="ECO:0000313" key="3">
    <source>
        <dbReference type="EMBL" id="TET09663.1"/>
    </source>
</evidence>
<dbReference type="PANTHER" id="PTHR35404">
    <property type="entry name" value="TRANSPOSASE OF TN10"/>
    <property type="match status" value="1"/>
</dbReference>
<keyword evidence="1" id="KW-0812">Transmembrane</keyword>
<dbReference type="Gene3D" id="3.90.350.10">
    <property type="entry name" value="Transposase Inhibitor Protein From Tn5, Chain A, domain 1"/>
    <property type="match status" value="1"/>
</dbReference>
<organism evidence="3 4">
    <name type="scientific">Aerophobetes bacterium</name>
    <dbReference type="NCBI Taxonomy" id="2030807"/>
    <lineage>
        <taxon>Bacteria</taxon>
        <taxon>Candidatus Aerophobota</taxon>
    </lineage>
</organism>
<dbReference type="AlphaFoldDB" id="A0A523RV64"/>
<dbReference type="GO" id="GO:0006313">
    <property type="term" value="P:DNA transposition"/>
    <property type="evidence" value="ECO:0007669"/>
    <property type="project" value="InterPro"/>
</dbReference>
<dbReference type="GO" id="GO:0004803">
    <property type="term" value="F:transposase activity"/>
    <property type="evidence" value="ECO:0007669"/>
    <property type="project" value="InterPro"/>
</dbReference>
<dbReference type="EMBL" id="SOKJ01000274">
    <property type="protein sequence ID" value="TET09663.1"/>
    <property type="molecule type" value="Genomic_DNA"/>
</dbReference>
<accession>A0A523RV64</accession>
<evidence type="ECO:0000256" key="1">
    <source>
        <dbReference type="SAM" id="Phobius"/>
    </source>
</evidence>
<feature type="domain" description="Transposase IS4-like" evidence="2">
    <location>
        <begin position="57"/>
        <end position="206"/>
    </location>
</feature>
<comment type="caution">
    <text evidence="3">The sequence shown here is derived from an EMBL/GenBank/DDBJ whole genome shotgun (WGS) entry which is preliminary data.</text>
</comment>
<keyword evidence="1" id="KW-0472">Membrane</keyword>
<dbReference type="InterPro" id="IPR002559">
    <property type="entry name" value="Transposase_11"/>
</dbReference>